<proteinExistence type="predicted"/>
<protein>
    <submittedName>
        <fullName evidence="2">Uncharacterized protein</fullName>
    </submittedName>
</protein>
<reference evidence="2 3" key="1">
    <citation type="journal article" date="2023" name="Plants (Basel)">
        <title>Bridging the Gap: Combining Genomics and Transcriptomics Approaches to Understand Stylosanthes scabra, an Orphan Legume from the Brazilian Caatinga.</title>
        <authorList>
            <person name="Ferreira-Neto J.R.C."/>
            <person name="da Silva M.D."/>
            <person name="Binneck E."/>
            <person name="de Melo N.F."/>
            <person name="da Silva R.H."/>
            <person name="de Melo A.L.T.M."/>
            <person name="Pandolfi V."/>
            <person name="Bustamante F.O."/>
            <person name="Brasileiro-Vidal A.C."/>
            <person name="Benko-Iseppon A.M."/>
        </authorList>
    </citation>
    <scope>NUCLEOTIDE SEQUENCE [LARGE SCALE GENOMIC DNA]</scope>
    <source>
        <tissue evidence="2">Leaves</tissue>
    </source>
</reference>
<organism evidence="2 3">
    <name type="scientific">Stylosanthes scabra</name>
    <dbReference type="NCBI Taxonomy" id="79078"/>
    <lineage>
        <taxon>Eukaryota</taxon>
        <taxon>Viridiplantae</taxon>
        <taxon>Streptophyta</taxon>
        <taxon>Embryophyta</taxon>
        <taxon>Tracheophyta</taxon>
        <taxon>Spermatophyta</taxon>
        <taxon>Magnoliopsida</taxon>
        <taxon>eudicotyledons</taxon>
        <taxon>Gunneridae</taxon>
        <taxon>Pentapetalae</taxon>
        <taxon>rosids</taxon>
        <taxon>fabids</taxon>
        <taxon>Fabales</taxon>
        <taxon>Fabaceae</taxon>
        <taxon>Papilionoideae</taxon>
        <taxon>50 kb inversion clade</taxon>
        <taxon>dalbergioids sensu lato</taxon>
        <taxon>Dalbergieae</taxon>
        <taxon>Pterocarpus clade</taxon>
        <taxon>Stylosanthes</taxon>
    </lineage>
</organism>
<feature type="region of interest" description="Disordered" evidence="1">
    <location>
        <begin position="67"/>
        <end position="108"/>
    </location>
</feature>
<sequence>MTRFTISNRNFKKCRTRWLDRIGTGRFLFFTKTRRRRRCSFSLNSRRSLTLNSQHEERTLAVALTLSPPRLPSPTPTALTSACTPLNSEDRAGRFDRKTENRSPFQSGPMQKTMRFRIVRLEQDNSPYLLDKARAHFHSRRRLAEDRSGEKNQPNRRLTAEPVKTVPVFGGLNENYKRDHAPSTVAASSSQQTVIVAPSQPSATPKPASSQPCSVHAASPGHISGADAPSTVTVYRRAVAPSQPGFLNGSSSGLCDTAQLKYMIVLKDSSALFSFN</sequence>
<dbReference type="Proteomes" id="UP001341840">
    <property type="component" value="Unassembled WGS sequence"/>
</dbReference>
<feature type="region of interest" description="Disordered" evidence="1">
    <location>
        <begin position="139"/>
        <end position="224"/>
    </location>
</feature>
<accession>A0ABU6RE93</accession>
<name>A0ABU6RE93_9FABA</name>
<evidence type="ECO:0000256" key="1">
    <source>
        <dbReference type="SAM" id="MobiDB-lite"/>
    </source>
</evidence>
<gene>
    <name evidence="2" type="ORF">PIB30_038924</name>
</gene>
<dbReference type="EMBL" id="JASCZI010030411">
    <property type="protein sequence ID" value="MED6122347.1"/>
    <property type="molecule type" value="Genomic_DNA"/>
</dbReference>
<feature type="compositionally biased region" description="Polar residues" evidence="1">
    <location>
        <begin position="185"/>
        <end position="213"/>
    </location>
</feature>
<evidence type="ECO:0000313" key="3">
    <source>
        <dbReference type="Proteomes" id="UP001341840"/>
    </source>
</evidence>
<keyword evidence="3" id="KW-1185">Reference proteome</keyword>
<evidence type="ECO:0000313" key="2">
    <source>
        <dbReference type="EMBL" id="MED6122347.1"/>
    </source>
</evidence>
<comment type="caution">
    <text evidence="2">The sequence shown here is derived from an EMBL/GenBank/DDBJ whole genome shotgun (WGS) entry which is preliminary data.</text>
</comment>
<feature type="compositionally biased region" description="Basic and acidic residues" evidence="1">
    <location>
        <begin position="88"/>
        <end position="101"/>
    </location>
</feature>
<feature type="compositionally biased region" description="Low complexity" evidence="1">
    <location>
        <begin position="76"/>
        <end position="86"/>
    </location>
</feature>